<feature type="compositionally biased region" description="Low complexity" evidence="1">
    <location>
        <begin position="7"/>
        <end position="20"/>
    </location>
</feature>
<dbReference type="InterPro" id="IPR018759">
    <property type="entry name" value="BBP2_2"/>
</dbReference>
<reference evidence="3 4" key="1">
    <citation type="submission" date="2017-08" db="EMBL/GenBank/DDBJ databases">
        <title>Infants hospitalized years apart are colonized by the same room-sourced microbial strains.</title>
        <authorList>
            <person name="Brooks B."/>
            <person name="Olm M.R."/>
            <person name="Firek B.A."/>
            <person name="Baker R."/>
            <person name="Thomas B.C."/>
            <person name="Morowitz M.J."/>
            <person name="Banfield J.F."/>
        </authorList>
    </citation>
    <scope>NUCLEOTIDE SEQUENCE [LARGE SCALE GENOMIC DNA]</scope>
    <source>
        <strain evidence="3">S2_005_001_R1_22</strain>
    </source>
</reference>
<evidence type="ECO:0008006" key="5">
    <source>
        <dbReference type="Google" id="ProtNLM"/>
    </source>
</evidence>
<accession>A0A2W5P7F8</accession>
<organism evidence="3 4">
    <name type="scientific">Sphingomonas taxi</name>
    <dbReference type="NCBI Taxonomy" id="1549858"/>
    <lineage>
        <taxon>Bacteria</taxon>
        <taxon>Pseudomonadati</taxon>
        <taxon>Pseudomonadota</taxon>
        <taxon>Alphaproteobacteria</taxon>
        <taxon>Sphingomonadales</taxon>
        <taxon>Sphingomonadaceae</taxon>
        <taxon>Sphingomonas</taxon>
    </lineage>
</organism>
<keyword evidence="2" id="KW-1133">Transmembrane helix</keyword>
<feature type="region of interest" description="Disordered" evidence="1">
    <location>
        <begin position="1"/>
        <end position="112"/>
    </location>
</feature>
<sequence>MRRARWRPAAANRRGAGPRSRVARRRHLCAGRRRSGVADRLWRSRPQPQLRDQPDRHDRRAADRRGEGAGTDDRAAHRADPPAAVGRLPAQPQRHRHDPHLSPLLHPGRSEQARPICVSERDDAGLGGRAGRWLYLSRAAGQRVHPLRERRRRSARRGLAGAGGAARRHDPRHRALLLSSFVPIASSPRRRTGRRTWWHATAGLLTGTVLASAGVAGIPQAQAQTSRSVLDTGIPFDLPTTDRVTVLQRPHPETDALGVRAGAFLVFPQVEVSANATSNVFGATDDAVADGYAIIAPRIEARSQWSRHELTAHARGNFRRYFNYPIKNEDGYDVGVESRLDIIGDSNLRAAVNADRLYINQFSGDFPQFSAASVPLDRQVASLRGTWAFNRLQLIGDVNVTRLNYGDTRALDGSLIDQDYLDRTATRLTARAEYSISPVTSLFVQGIYVAHEYRNAGIDFDRSGDELRVIGGAAFDLTPLIRTRLGIGYLSRKYDTAGVSDLSGLALDAQVDYLVTQLTTITLAARRDVRDAIIIGSPGYTASRLGLEVDHELLRNLILIARGDVEKDDFARIDREDTLFHAGIGATYTINRSMVVAPSIDYSNRDSSGSRLGQRFNEVRAGISLTLRR</sequence>
<feature type="region of interest" description="Disordered" evidence="1">
    <location>
        <begin position="145"/>
        <end position="170"/>
    </location>
</feature>
<feature type="compositionally biased region" description="Basic and acidic residues" evidence="1">
    <location>
        <begin position="52"/>
        <end position="80"/>
    </location>
</feature>
<dbReference type="Proteomes" id="UP000249229">
    <property type="component" value="Unassembled WGS sequence"/>
</dbReference>
<feature type="compositionally biased region" description="Basic residues" evidence="1">
    <location>
        <begin position="21"/>
        <end position="35"/>
    </location>
</feature>
<dbReference type="AlphaFoldDB" id="A0A2W5P7F8"/>
<keyword evidence="2" id="KW-0812">Transmembrane</keyword>
<dbReference type="Pfam" id="PF10082">
    <property type="entry name" value="BBP2_2"/>
    <property type="match status" value="1"/>
</dbReference>
<evidence type="ECO:0000313" key="3">
    <source>
        <dbReference type="EMBL" id="PZQ61722.1"/>
    </source>
</evidence>
<evidence type="ECO:0000256" key="1">
    <source>
        <dbReference type="SAM" id="MobiDB-lite"/>
    </source>
</evidence>
<comment type="caution">
    <text evidence="3">The sequence shown here is derived from an EMBL/GenBank/DDBJ whole genome shotgun (WGS) entry which is preliminary data.</text>
</comment>
<feature type="transmembrane region" description="Helical" evidence="2">
    <location>
        <begin position="197"/>
        <end position="218"/>
    </location>
</feature>
<evidence type="ECO:0000256" key="2">
    <source>
        <dbReference type="SAM" id="Phobius"/>
    </source>
</evidence>
<dbReference type="SUPFAM" id="SSF56935">
    <property type="entry name" value="Porins"/>
    <property type="match status" value="1"/>
</dbReference>
<evidence type="ECO:0000313" key="4">
    <source>
        <dbReference type="Proteomes" id="UP000249229"/>
    </source>
</evidence>
<protein>
    <recommendedName>
        <fullName evidence="5">Outer membrane beta-barrel protein</fullName>
    </recommendedName>
</protein>
<gene>
    <name evidence="3" type="ORF">DI544_03575</name>
</gene>
<name>A0A2W5P7F8_9SPHN</name>
<proteinExistence type="predicted"/>
<dbReference type="EMBL" id="QFQI01000002">
    <property type="protein sequence ID" value="PZQ61722.1"/>
    <property type="molecule type" value="Genomic_DNA"/>
</dbReference>
<keyword evidence="2" id="KW-0472">Membrane</keyword>